<evidence type="ECO:0000256" key="10">
    <source>
        <dbReference type="ARBA" id="ARBA00023237"/>
    </source>
</evidence>
<dbReference type="SUPFAM" id="SSF56935">
    <property type="entry name" value="Porins"/>
    <property type="match status" value="1"/>
</dbReference>
<keyword evidence="9 11" id="KW-0472">Membrane</keyword>
<evidence type="ECO:0000256" key="7">
    <source>
        <dbReference type="ARBA" id="ARBA00023065"/>
    </source>
</evidence>
<evidence type="ECO:0000313" key="17">
    <source>
        <dbReference type="EMBL" id="MDE8653130.1"/>
    </source>
</evidence>
<proteinExistence type="inferred from homology"/>
<evidence type="ECO:0000256" key="12">
    <source>
        <dbReference type="RuleBase" id="RU003357"/>
    </source>
</evidence>
<keyword evidence="14" id="KW-0732">Signal</keyword>
<protein>
    <submittedName>
        <fullName evidence="17">TonB-dependent receptor</fullName>
    </submittedName>
</protein>
<keyword evidence="17" id="KW-0675">Receptor</keyword>
<evidence type="ECO:0000256" key="6">
    <source>
        <dbReference type="ARBA" id="ARBA00023004"/>
    </source>
</evidence>
<feature type="signal peptide" evidence="14">
    <location>
        <begin position="1"/>
        <end position="34"/>
    </location>
</feature>
<organism evidence="17 18">
    <name type="scientific">Novosphingobium album</name>
    <name type="common">ex Liu et al. 2023</name>
    <dbReference type="NCBI Taxonomy" id="3031130"/>
    <lineage>
        <taxon>Bacteria</taxon>
        <taxon>Pseudomonadati</taxon>
        <taxon>Pseudomonadota</taxon>
        <taxon>Alphaproteobacteria</taxon>
        <taxon>Sphingomonadales</taxon>
        <taxon>Sphingomonadaceae</taxon>
        <taxon>Novosphingobium</taxon>
    </lineage>
</organism>
<dbReference type="Pfam" id="PF00593">
    <property type="entry name" value="TonB_dep_Rec_b-barrel"/>
    <property type="match status" value="1"/>
</dbReference>
<sequence length="872" mass="93550">MHSNMTVTGGKRRNASCFAIRAALLGAGSLAAFASGGAALAQERPASDRESRPAASSSPGEIIVTARKRQETMLDVPVIEKVVTSEMLARQQTLDLKDLTKLTPGLMIGTAVLSIGQQVTLRGVGTSSFDPGIDQSVTLNIDGLPLGQGLAFSSGMFDVGQVEVLKGPQSLFYGKSSTGGVISIHTADPTYELEAKATAAYEAEAHTRRFEGFVSGPVSSTLRMRLAGMYSKSDGYYYNRAVVPADATFSPAPGVNLPVSALGGMTPRHSRTGHGENYQIRGTVIWEPSEDFSAKLKVNYVHDNTINAENGQLKSCPDGVAGVPAFGNAPFINPSDTCKLDRVGYTVDMNPANFVNMEPANGMSFVESSQRYGTLELNYNLLDRVTVTSLTGYYNLHSHSLFNTSFAALSGPLLSVSNPRFRRRDFTEEVRVNSDFETPFNFTIGGFYQTGKVSDRITLFPNTFFIAAGASGIPLQDGVNRFTISSWSAFGQVRYRIVPDVELSGGLRVTNETRRQDPYLFNSLTLLGNIAAGLAPASAAGGYAPPTATPRIGSTRTSPELTITYKPTPDLNLFASYKIAYKSGSFSIATPPTLEGLNTYLDNSFGDEKVSGIEGGIKGRALDNQLNFSLGAFNYKYTGLQVGGIEPTVGSLPVIRTVNAGSGRSYGAEIEAHFSPRAIDGLTLNGAVNYTHARFKRLDNVPCYGGQTFEAGCNQQLASNGLYFAQDLSGAPFLRAPDWSGNAGFDYELPVGNTMNLVLSNNTYFTSKFLSGPGIREDFYQKGYVKFDAGITLKDKDDRWEVALIGKNLTREYTASNCSPSNFQNGLLGGEITGASASTPGGQVGPAGTDEMLCYMDPGRELWIRLTLRPFG</sequence>
<dbReference type="RefSeq" id="WP_275229234.1">
    <property type="nucleotide sequence ID" value="NZ_JARESE010000050.1"/>
</dbReference>
<feature type="domain" description="TonB-dependent receptor-like beta-barrel" evidence="15">
    <location>
        <begin position="345"/>
        <end position="809"/>
    </location>
</feature>
<dbReference type="PANTHER" id="PTHR32552">
    <property type="entry name" value="FERRICHROME IRON RECEPTOR-RELATED"/>
    <property type="match status" value="1"/>
</dbReference>
<comment type="similarity">
    <text evidence="11 12">Belongs to the TonB-dependent receptor family.</text>
</comment>
<feature type="domain" description="TonB-dependent receptor plug" evidence="16">
    <location>
        <begin position="74"/>
        <end position="181"/>
    </location>
</feature>
<name>A0ABT5WT09_9SPHN</name>
<dbReference type="Proteomes" id="UP001216253">
    <property type="component" value="Unassembled WGS sequence"/>
</dbReference>
<evidence type="ECO:0000256" key="11">
    <source>
        <dbReference type="PROSITE-ProRule" id="PRU01360"/>
    </source>
</evidence>
<evidence type="ECO:0000256" key="14">
    <source>
        <dbReference type="SAM" id="SignalP"/>
    </source>
</evidence>
<evidence type="ECO:0000256" key="9">
    <source>
        <dbReference type="ARBA" id="ARBA00023136"/>
    </source>
</evidence>
<keyword evidence="7" id="KW-0406">Ion transport</keyword>
<keyword evidence="10 11" id="KW-0998">Cell outer membrane</keyword>
<accession>A0ABT5WT09</accession>
<feature type="region of interest" description="Disordered" evidence="13">
    <location>
        <begin position="42"/>
        <end position="61"/>
    </location>
</feature>
<dbReference type="PANTHER" id="PTHR32552:SF81">
    <property type="entry name" value="TONB-DEPENDENT OUTER MEMBRANE RECEPTOR"/>
    <property type="match status" value="1"/>
</dbReference>
<keyword evidence="3 11" id="KW-1134">Transmembrane beta strand</keyword>
<evidence type="ECO:0000313" key="18">
    <source>
        <dbReference type="Proteomes" id="UP001216253"/>
    </source>
</evidence>
<reference evidence="17 18" key="1">
    <citation type="submission" date="2023-03" db="EMBL/GenBank/DDBJ databases">
        <title>NovoSphingobium album sp. nov. isolated from polycyclic aromatic hydrocarbons- and heavy-metal polluted soil.</title>
        <authorList>
            <person name="Liu Z."/>
            <person name="Wang K."/>
        </authorList>
    </citation>
    <scope>NUCLEOTIDE SEQUENCE [LARGE SCALE GENOMIC DNA]</scope>
    <source>
        <strain evidence="17 18">H3SJ31-1</strain>
    </source>
</reference>
<evidence type="ECO:0000256" key="2">
    <source>
        <dbReference type="ARBA" id="ARBA00022448"/>
    </source>
</evidence>
<keyword evidence="8 12" id="KW-0798">TonB box</keyword>
<evidence type="ECO:0000256" key="1">
    <source>
        <dbReference type="ARBA" id="ARBA00004571"/>
    </source>
</evidence>
<feature type="chain" id="PRO_5047137741" evidence="14">
    <location>
        <begin position="35"/>
        <end position="872"/>
    </location>
</feature>
<evidence type="ECO:0000259" key="15">
    <source>
        <dbReference type="Pfam" id="PF00593"/>
    </source>
</evidence>
<evidence type="ECO:0000256" key="3">
    <source>
        <dbReference type="ARBA" id="ARBA00022452"/>
    </source>
</evidence>
<dbReference type="InterPro" id="IPR039426">
    <property type="entry name" value="TonB-dep_rcpt-like"/>
</dbReference>
<gene>
    <name evidence="17" type="ORF">PYV00_15590</name>
</gene>
<dbReference type="Gene3D" id="2.40.170.20">
    <property type="entry name" value="TonB-dependent receptor, beta-barrel domain"/>
    <property type="match status" value="1"/>
</dbReference>
<dbReference type="InterPro" id="IPR037066">
    <property type="entry name" value="Plug_dom_sf"/>
</dbReference>
<comment type="subcellular location">
    <subcellularLocation>
        <location evidence="1 11">Cell outer membrane</location>
        <topology evidence="1 11">Multi-pass membrane protein</topology>
    </subcellularLocation>
</comment>
<dbReference type="InterPro" id="IPR012910">
    <property type="entry name" value="Plug_dom"/>
</dbReference>
<dbReference type="Gene3D" id="2.170.130.10">
    <property type="entry name" value="TonB-dependent receptor, plug domain"/>
    <property type="match status" value="1"/>
</dbReference>
<keyword evidence="2 11" id="KW-0813">Transport</keyword>
<dbReference type="PROSITE" id="PS52016">
    <property type="entry name" value="TONB_DEPENDENT_REC_3"/>
    <property type="match status" value="1"/>
</dbReference>
<evidence type="ECO:0000256" key="4">
    <source>
        <dbReference type="ARBA" id="ARBA00022496"/>
    </source>
</evidence>
<dbReference type="EMBL" id="JARESE010000050">
    <property type="protein sequence ID" value="MDE8653130.1"/>
    <property type="molecule type" value="Genomic_DNA"/>
</dbReference>
<evidence type="ECO:0000259" key="16">
    <source>
        <dbReference type="Pfam" id="PF07715"/>
    </source>
</evidence>
<keyword evidence="18" id="KW-1185">Reference proteome</keyword>
<dbReference type="InterPro" id="IPR000531">
    <property type="entry name" value="Beta-barrel_TonB"/>
</dbReference>
<dbReference type="InterPro" id="IPR036942">
    <property type="entry name" value="Beta-barrel_TonB_sf"/>
</dbReference>
<keyword evidence="4" id="KW-0410">Iron transport</keyword>
<evidence type="ECO:0000256" key="8">
    <source>
        <dbReference type="ARBA" id="ARBA00023077"/>
    </source>
</evidence>
<comment type="caution">
    <text evidence="17">The sequence shown here is derived from an EMBL/GenBank/DDBJ whole genome shotgun (WGS) entry which is preliminary data.</text>
</comment>
<evidence type="ECO:0000256" key="13">
    <source>
        <dbReference type="SAM" id="MobiDB-lite"/>
    </source>
</evidence>
<evidence type="ECO:0000256" key="5">
    <source>
        <dbReference type="ARBA" id="ARBA00022692"/>
    </source>
</evidence>
<dbReference type="Pfam" id="PF07715">
    <property type="entry name" value="Plug"/>
    <property type="match status" value="1"/>
</dbReference>
<keyword evidence="6" id="KW-0408">Iron</keyword>
<keyword evidence="5 11" id="KW-0812">Transmembrane</keyword>